<dbReference type="EMBL" id="SPHZ02000003">
    <property type="protein sequence ID" value="KAF0926251.1"/>
    <property type="molecule type" value="Genomic_DNA"/>
</dbReference>
<name>A0A6G1ENQ5_9ORYZ</name>
<sequence length="126" mass="13024">MRPGDQELVLGLDGGRVQGLLAPQPGSYATLLDVVVDARPLNLATLRLQRGHPGAGAVTAANKQSPVLAASSIVDSLEATTTTGRTTGLGDSCTVPPDSVLAQFKLELPQLSSSAFVRVAVFEWTA</sequence>
<evidence type="ECO:0000313" key="1">
    <source>
        <dbReference type="EMBL" id="KAF0926251.1"/>
    </source>
</evidence>
<keyword evidence="2" id="KW-1185">Reference proteome</keyword>
<proteinExistence type="predicted"/>
<evidence type="ECO:0000313" key="2">
    <source>
        <dbReference type="Proteomes" id="UP000479710"/>
    </source>
</evidence>
<comment type="caution">
    <text evidence="1">The sequence shown here is derived from an EMBL/GenBank/DDBJ whole genome shotgun (WGS) entry which is preliminary data.</text>
</comment>
<dbReference type="AlphaFoldDB" id="A0A6G1ENQ5"/>
<organism evidence="1 2">
    <name type="scientific">Oryza meyeriana var. granulata</name>
    <dbReference type="NCBI Taxonomy" id="110450"/>
    <lineage>
        <taxon>Eukaryota</taxon>
        <taxon>Viridiplantae</taxon>
        <taxon>Streptophyta</taxon>
        <taxon>Embryophyta</taxon>
        <taxon>Tracheophyta</taxon>
        <taxon>Spermatophyta</taxon>
        <taxon>Magnoliopsida</taxon>
        <taxon>Liliopsida</taxon>
        <taxon>Poales</taxon>
        <taxon>Poaceae</taxon>
        <taxon>BOP clade</taxon>
        <taxon>Oryzoideae</taxon>
        <taxon>Oryzeae</taxon>
        <taxon>Oryzinae</taxon>
        <taxon>Oryza</taxon>
        <taxon>Oryza meyeriana</taxon>
    </lineage>
</organism>
<protein>
    <submittedName>
        <fullName evidence="1">Uncharacterized protein</fullName>
    </submittedName>
</protein>
<dbReference type="Proteomes" id="UP000479710">
    <property type="component" value="Unassembled WGS sequence"/>
</dbReference>
<reference evidence="1 2" key="1">
    <citation type="submission" date="2019-11" db="EMBL/GenBank/DDBJ databases">
        <title>Whole genome sequence of Oryza granulata.</title>
        <authorList>
            <person name="Li W."/>
        </authorList>
    </citation>
    <scope>NUCLEOTIDE SEQUENCE [LARGE SCALE GENOMIC DNA]</scope>
    <source>
        <strain evidence="2">cv. Menghai</strain>
        <tissue evidence="1">Leaf</tissue>
    </source>
</reference>
<accession>A0A6G1ENQ5</accession>
<gene>
    <name evidence="1" type="ORF">E2562_022079</name>
</gene>